<dbReference type="OrthoDB" id="9785113at2"/>
<dbReference type="PROSITE" id="PS50928">
    <property type="entry name" value="ABC_TM1"/>
    <property type="match status" value="1"/>
</dbReference>
<evidence type="ECO:0000259" key="6">
    <source>
        <dbReference type="PROSITE" id="PS50928"/>
    </source>
</evidence>
<evidence type="ECO:0000313" key="8">
    <source>
        <dbReference type="Proteomes" id="UP000219336"/>
    </source>
</evidence>
<dbReference type="RefSeq" id="WP_096993300.1">
    <property type="nucleotide sequence ID" value="NZ_JBHSII010000001.1"/>
</dbReference>
<dbReference type="GO" id="GO:0005886">
    <property type="term" value="C:plasma membrane"/>
    <property type="evidence" value="ECO:0007669"/>
    <property type="project" value="UniProtKB-SubCell"/>
</dbReference>
<feature type="transmembrane region" description="Helical" evidence="5">
    <location>
        <begin position="531"/>
        <end position="550"/>
    </location>
</feature>
<evidence type="ECO:0000256" key="5">
    <source>
        <dbReference type="RuleBase" id="RU363032"/>
    </source>
</evidence>
<accession>A0A240EIM7</accession>
<dbReference type="CDD" id="cd06261">
    <property type="entry name" value="TM_PBP2"/>
    <property type="match status" value="1"/>
</dbReference>
<keyword evidence="2 5" id="KW-0812">Transmembrane</keyword>
<dbReference type="PANTHER" id="PTHR42727">
    <property type="entry name" value="PHOSPHATE TRANSPORT SYSTEM PERMEASE PROTEIN"/>
    <property type="match status" value="1"/>
</dbReference>
<evidence type="ECO:0000256" key="2">
    <source>
        <dbReference type="ARBA" id="ARBA00022692"/>
    </source>
</evidence>
<dbReference type="InterPro" id="IPR035906">
    <property type="entry name" value="MetI-like_sf"/>
</dbReference>
<keyword evidence="8" id="KW-1185">Reference proteome</keyword>
<feature type="transmembrane region" description="Helical" evidence="5">
    <location>
        <begin position="624"/>
        <end position="644"/>
    </location>
</feature>
<feature type="transmembrane region" description="Helical" evidence="5">
    <location>
        <begin position="579"/>
        <end position="603"/>
    </location>
</feature>
<protein>
    <submittedName>
        <fullName evidence="7">Phosphate transport system permease protein PstC</fullName>
    </submittedName>
</protein>
<feature type="transmembrane region" description="Helical" evidence="5">
    <location>
        <begin position="21"/>
        <end position="46"/>
    </location>
</feature>
<dbReference type="SUPFAM" id="SSF161098">
    <property type="entry name" value="MetI-like"/>
    <property type="match status" value="1"/>
</dbReference>
<name>A0A240EIM7_9VIBR</name>
<dbReference type="Pfam" id="PF00528">
    <property type="entry name" value="BPD_transp_1"/>
    <property type="match status" value="1"/>
</dbReference>
<dbReference type="Proteomes" id="UP000219336">
    <property type="component" value="Unassembled WGS sequence"/>
</dbReference>
<reference evidence="8" key="1">
    <citation type="submission" date="2016-06" db="EMBL/GenBank/DDBJ databases">
        <authorList>
            <person name="Rodrigo-Torres L."/>
            <person name="Arahal R.D."/>
            <person name="Lucena T."/>
        </authorList>
    </citation>
    <scope>NUCLEOTIDE SEQUENCE [LARGE SCALE GENOMIC DNA]</scope>
    <source>
        <strain evidence="8">CECT8203</strain>
    </source>
</reference>
<keyword evidence="5" id="KW-0813">Transport</keyword>
<comment type="similarity">
    <text evidence="5">Belongs to the binding-protein-dependent transport system permease family.</text>
</comment>
<evidence type="ECO:0000313" key="7">
    <source>
        <dbReference type="EMBL" id="SNX48093.1"/>
    </source>
</evidence>
<dbReference type="Gene3D" id="1.10.3720.10">
    <property type="entry name" value="MetI-like"/>
    <property type="match status" value="2"/>
</dbReference>
<evidence type="ECO:0000256" key="1">
    <source>
        <dbReference type="ARBA" id="ARBA00004651"/>
    </source>
</evidence>
<feature type="transmembrane region" description="Helical" evidence="5">
    <location>
        <begin position="693"/>
        <end position="714"/>
    </location>
</feature>
<dbReference type="PANTHER" id="PTHR42727:SF1">
    <property type="entry name" value="PHOSPHATE TRANSPORT SYSTEM PERMEASE"/>
    <property type="match status" value="1"/>
</dbReference>
<sequence>MATANFSLQTKDRKRLMKDRLVRWIVSFGGLSVLASLIFIFVYLAYVTFPLFSEAKVSWSQGVEISIDKPITYSAIDDHGTQAAFVTSNGEIIEQSLRSGQQTLRQIPIDAVKLKAVNNNGFIVIDSKQRLAFIQPKFQWQPEKGESTLELELPKGADWIATNAINTSLVTAASDSNQTTFAMVDDKGLIYLMWQTADASMTQPQVAHMLTTIAPLGSVDEIVLTPDAQTIYARSGNELAVIRRGESDLIVRELVDLTAPNDAKAIGLKLLSGAHSLLVEYDNNQVWQWFDVVKQDARQLTSIRSFDFKAPLDSLLPEHLNKGFITVLTDGTFQSNYTTSERVVLSSTLPNQAPVRTSALSNNNLYALVLSGDSPYVGKIDSPHPEISFSALFDKVWYESYPEPEFVWQTTAASDEFEGKYSLVPIAFGTIKAALFAMLFAVPIAVFGAIYTAYFMSSSMRKVVKPTIELMEALPTVIIGFLAGLWFAPIVETHLPAVLLLLITLPMICLTAGVIWYLIPRQYTSKLPSGLHPFTLIPVIIIAMYLAMTYSTDMEVLFFHGDARVFLAQHGIDFDQRNALVVGFAMGFAVIPTIFTIAEDAIFSVPKHLSDGSLALGATQWQTLVYVVLLTASPGIFSAIMMGLGRAVGETMIVLMATGNTPIMDWNIFEGMRTLSATMAVELPESEVGSSHYRLLFLIALILFSFTFVVNSLAEWVRQRLREKYSAL</sequence>
<gene>
    <name evidence="7" type="primary">pstC_2</name>
    <name evidence="7" type="ORF">VTH8203_01709</name>
</gene>
<dbReference type="SUPFAM" id="SSF69322">
    <property type="entry name" value="Tricorn protease domain 2"/>
    <property type="match status" value="1"/>
</dbReference>
<dbReference type="EMBL" id="OANU01000021">
    <property type="protein sequence ID" value="SNX48093.1"/>
    <property type="molecule type" value="Genomic_DNA"/>
</dbReference>
<organism evidence="7 8">
    <name type="scientific">Vibrio thalassae</name>
    <dbReference type="NCBI Taxonomy" id="1243014"/>
    <lineage>
        <taxon>Bacteria</taxon>
        <taxon>Pseudomonadati</taxon>
        <taxon>Pseudomonadota</taxon>
        <taxon>Gammaproteobacteria</taxon>
        <taxon>Vibrionales</taxon>
        <taxon>Vibrionaceae</taxon>
        <taxon>Vibrio</taxon>
    </lineage>
</organism>
<keyword evidence="4 5" id="KW-0472">Membrane</keyword>
<proteinExistence type="inferred from homology"/>
<dbReference type="GO" id="GO:0055085">
    <property type="term" value="P:transmembrane transport"/>
    <property type="evidence" value="ECO:0007669"/>
    <property type="project" value="InterPro"/>
</dbReference>
<dbReference type="AlphaFoldDB" id="A0A240EIM7"/>
<comment type="subcellular location">
    <subcellularLocation>
        <location evidence="1 5">Cell membrane</location>
        <topology evidence="1 5">Multi-pass membrane protein</topology>
    </subcellularLocation>
</comment>
<keyword evidence="3 5" id="KW-1133">Transmembrane helix</keyword>
<feature type="domain" description="ABC transmembrane type-1" evidence="6">
    <location>
        <begin position="427"/>
        <end position="714"/>
    </location>
</feature>
<dbReference type="InterPro" id="IPR000515">
    <property type="entry name" value="MetI-like"/>
</dbReference>
<evidence type="ECO:0000256" key="3">
    <source>
        <dbReference type="ARBA" id="ARBA00022989"/>
    </source>
</evidence>
<feature type="transmembrane region" description="Helical" evidence="5">
    <location>
        <begin position="433"/>
        <end position="456"/>
    </location>
</feature>
<feature type="transmembrane region" description="Helical" evidence="5">
    <location>
        <begin position="468"/>
        <end position="491"/>
    </location>
</feature>
<evidence type="ECO:0000256" key="4">
    <source>
        <dbReference type="ARBA" id="ARBA00023136"/>
    </source>
</evidence>
<feature type="transmembrane region" description="Helical" evidence="5">
    <location>
        <begin position="497"/>
        <end position="519"/>
    </location>
</feature>